<keyword evidence="1" id="KW-0540">Nuclease</keyword>
<dbReference type="GO" id="GO:0005654">
    <property type="term" value="C:nucleoplasm"/>
    <property type="evidence" value="ECO:0007669"/>
    <property type="project" value="TreeGrafter"/>
</dbReference>
<evidence type="ECO:0008006" key="12">
    <source>
        <dbReference type="Google" id="ProtNLM"/>
    </source>
</evidence>
<feature type="region of interest" description="Disordered" evidence="7">
    <location>
        <begin position="1"/>
        <end position="87"/>
    </location>
</feature>
<dbReference type="Proteomes" id="UP001161017">
    <property type="component" value="Unassembled WGS sequence"/>
</dbReference>
<evidence type="ECO:0000256" key="2">
    <source>
        <dbReference type="ARBA" id="ARBA00022759"/>
    </source>
</evidence>
<dbReference type="PROSITE" id="PS00517">
    <property type="entry name" value="RNASE_3_1"/>
    <property type="match status" value="1"/>
</dbReference>
<dbReference type="GO" id="GO:0034475">
    <property type="term" value="P:U4 snRNA 3'-end processing"/>
    <property type="evidence" value="ECO:0007669"/>
    <property type="project" value="TreeGrafter"/>
</dbReference>
<keyword evidence="4 5" id="KW-0694">RNA-binding</keyword>
<reference evidence="10" key="1">
    <citation type="journal article" date="2023" name="Genome Biol. Evol.">
        <title>First Whole Genome Sequence and Flow Cytometry Genome Size Data for the Lichen-Forming Fungus Ramalina farinacea (Ascomycota).</title>
        <authorList>
            <person name="Llewellyn T."/>
            <person name="Mian S."/>
            <person name="Hill R."/>
            <person name="Leitch I.J."/>
            <person name="Gaya E."/>
        </authorList>
    </citation>
    <scope>NUCLEOTIDE SEQUENCE</scope>
    <source>
        <strain evidence="10">LIQ254RAFAR</strain>
    </source>
</reference>
<feature type="domain" description="DRBM" evidence="8">
    <location>
        <begin position="262"/>
        <end position="338"/>
    </location>
</feature>
<dbReference type="PANTHER" id="PTHR11207">
    <property type="entry name" value="RIBONUCLEASE III"/>
    <property type="match status" value="1"/>
</dbReference>
<dbReference type="GO" id="GO:0006369">
    <property type="term" value="P:termination of RNA polymerase II transcription"/>
    <property type="evidence" value="ECO:0007669"/>
    <property type="project" value="TreeGrafter"/>
</dbReference>
<dbReference type="CDD" id="cd00593">
    <property type="entry name" value="RIBOc"/>
    <property type="match status" value="1"/>
</dbReference>
<dbReference type="SMART" id="SM00535">
    <property type="entry name" value="RIBOc"/>
    <property type="match status" value="1"/>
</dbReference>
<dbReference type="AlphaFoldDB" id="A0AA43QJX8"/>
<evidence type="ECO:0000313" key="10">
    <source>
        <dbReference type="EMBL" id="MDI1487881.1"/>
    </source>
</evidence>
<dbReference type="Pfam" id="PF00636">
    <property type="entry name" value="Ribonuclease_3"/>
    <property type="match status" value="1"/>
</dbReference>
<dbReference type="SUPFAM" id="SSF54768">
    <property type="entry name" value="dsRNA-binding domain-like"/>
    <property type="match status" value="1"/>
</dbReference>
<dbReference type="EMBL" id="JAPUFD010000006">
    <property type="protein sequence ID" value="MDI1487881.1"/>
    <property type="molecule type" value="Genomic_DNA"/>
</dbReference>
<proteinExistence type="predicted"/>
<dbReference type="Gene3D" id="3.30.160.20">
    <property type="match status" value="1"/>
</dbReference>
<organism evidence="10 11">
    <name type="scientific">Ramalina farinacea</name>
    <dbReference type="NCBI Taxonomy" id="258253"/>
    <lineage>
        <taxon>Eukaryota</taxon>
        <taxon>Fungi</taxon>
        <taxon>Dikarya</taxon>
        <taxon>Ascomycota</taxon>
        <taxon>Pezizomycotina</taxon>
        <taxon>Lecanoromycetes</taxon>
        <taxon>OSLEUM clade</taxon>
        <taxon>Lecanoromycetidae</taxon>
        <taxon>Lecanorales</taxon>
        <taxon>Lecanorineae</taxon>
        <taxon>Ramalinaceae</taxon>
        <taxon>Ramalina</taxon>
    </lineage>
</organism>
<keyword evidence="11" id="KW-1185">Reference proteome</keyword>
<dbReference type="PROSITE" id="PS50142">
    <property type="entry name" value="RNASE_3_2"/>
    <property type="match status" value="1"/>
</dbReference>
<feature type="domain" description="RNase III" evidence="9">
    <location>
        <begin position="98"/>
        <end position="220"/>
    </location>
</feature>
<evidence type="ECO:0000256" key="5">
    <source>
        <dbReference type="PROSITE-ProRule" id="PRU00266"/>
    </source>
</evidence>
<feature type="coiled-coil region" evidence="6">
    <location>
        <begin position="353"/>
        <end position="401"/>
    </location>
</feature>
<keyword evidence="3" id="KW-0378">Hydrolase</keyword>
<evidence type="ECO:0000256" key="7">
    <source>
        <dbReference type="SAM" id="MobiDB-lite"/>
    </source>
</evidence>
<evidence type="ECO:0000256" key="1">
    <source>
        <dbReference type="ARBA" id="ARBA00022722"/>
    </source>
</evidence>
<evidence type="ECO:0000259" key="8">
    <source>
        <dbReference type="PROSITE" id="PS50137"/>
    </source>
</evidence>
<evidence type="ECO:0000256" key="4">
    <source>
        <dbReference type="ARBA" id="ARBA00022884"/>
    </source>
</evidence>
<feature type="compositionally biased region" description="Low complexity" evidence="7">
    <location>
        <begin position="67"/>
        <end position="78"/>
    </location>
</feature>
<dbReference type="InterPro" id="IPR000999">
    <property type="entry name" value="RNase_III_dom"/>
</dbReference>
<keyword evidence="2" id="KW-0255">Endonuclease</keyword>
<dbReference type="GO" id="GO:0004525">
    <property type="term" value="F:ribonuclease III activity"/>
    <property type="evidence" value="ECO:0007669"/>
    <property type="project" value="InterPro"/>
</dbReference>
<dbReference type="GO" id="GO:0003723">
    <property type="term" value="F:RNA binding"/>
    <property type="evidence" value="ECO:0007669"/>
    <property type="project" value="UniProtKB-UniRule"/>
</dbReference>
<evidence type="ECO:0000259" key="9">
    <source>
        <dbReference type="PROSITE" id="PS50142"/>
    </source>
</evidence>
<dbReference type="Gene3D" id="1.10.1520.10">
    <property type="entry name" value="Ribonuclease III domain"/>
    <property type="match status" value="1"/>
</dbReference>
<name>A0AA43QJX8_9LECA</name>
<dbReference type="PROSITE" id="PS50137">
    <property type="entry name" value="DS_RBD"/>
    <property type="match status" value="1"/>
</dbReference>
<dbReference type="SUPFAM" id="SSF69065">
    <property type="entry name" value="RNase III domain-like"/>
    <property type="match status" value="1"/>
</dbReference>
<comment type="caution">
    <text evidence="10">The sequence shown here is derived from an EMBL/GenBank/DDBJ whole genome shotgun (WGS) entry which is preliminary data.</text>
</comment>
<evidence type="ECO:0000256" key="6">
    <source>
        <dbReference type="SAM" id="Coils"/>
    </source>
</evidence>
<keyword evidence="6" id="KW-0175">Coiled coil</keyword>
<dbReference type="GO" id="GO:0006364">
    <property type="term" value="P:rRNA processing"/>
    <property type="evidence" value="ECO:0007669"/>
    <property type="project" value="TreeGrafter"/>
</dbReference>
<dbReference type="PANTHER" id="PTHR11207:SF0">
    <property type="entry name" value="RIBONUCLEASE 3"/>
    <property type="match status" value="1"/>
</dbReference>
<feature type="compositionally biased region" description="Basic and acidic residues" evidence="7">
    <location>
        <begin position="7"/>
        <end position="20"/>
    </location>
</feature>
<sequence length="409" mass="45720">MSSPNKRKYDWKQHLPDGHSKKTKTAHKPQKNRDHVVHAQSGPSHEVSKPKPNPEQFRIPRPITRQSPSASAAPVSSSTTGSLPELPPIPSDIAKVVFTHPEALHGPNLGKIDASYDRLEFLGDAYIELMASRLVLKRFPQMPAGRLSQQREMLVKNDTLAEYANKYGFPTRIIIPPETLSLIQTKSKPPHHHSSGPTPYTKLIADVFEAYIAAIVLSSPSPSPSPLPQDKGFHTAESFLHALWSHTLSARPATESRMMDPDAKATLATRLLSRGIRLDYRETRPRQEIRKEGKTWFSVGVYLTGWGYKDELLGEGKGLNKQEAGQKAAEDALGKKNLVGELEGVKRVCDERNRREKEEREAKRGELERAEEAVRVAGKEVEAAREKMGKAEERVRVLKVREGEVEVVE</sequence>
<accession>A0AA43QJX8</accession>
<evidence type="ECO:0000313" key="11">
    <source>
        <dbReference type="Proteomes" id="UP001161017"/>
    </source>
</evidence>
<dbReference type="InterPro" id="IPR014720">
    <property type="entry name" value="dsRBD_dom"/>
</dbReference>
<feature type="compositionally biased region" description="Basic residues" evidence="7">
    <location>
        <begin position="21"/>
        <end position="30"/>
    </location>
</feature>
<protein>
    <recommendedName>
        <fullName evidence="12">RNase III domain-containing protein</fullName>
    </recommendedName>
</protein>
<gene>
    <name evidence="10" type="ORF">OHK93_007154</name>
</gene>
<evidence type="ECO:0000256" key="3">
    <source>
        <dbReference type="ARBA" id="ARBA00022801"/>
    </source>
</evidence>
<dbReference type="InterPro" id="IPR036389">
    <property type="entry name" value="RNase_III_sf"/>
</dbReference>